<evidence type="ECO:0000256" key="2">
    <source>
        <dbReference type="ARBA" id="ARBA00022527"/>
    </source>
</evidence>
<evidence type="ECO:0000256" key="3">
    <source>
        <dbReference type="ARBA" id="ARBA00022679"/>
    </source>
</evidence>
<evidence type="ECO:0000256" key="4">
    <source>
        <dbReference type="ARBA" id="ARBA00022741"/>
    </source>
</evidence>
<dbReference type="Gene3D" id="1.10.510.10">
    <property type="entry name" value="Transferase(Phosphotransferase) domain 1"/>
    <property type="match status" value="1"/>
</dbReference>
<evidence type="ECO:0000313" key="9">
    <source>
        <dbReference type="EMBL" id="MBU2664968.1"/>
    </source>
</evidence>
<feature type="region of interest" description="Disordered" evidence="7">
    <location>
        <begin position="255"/>
        <end position="426"/>
    </location>
</feature>
<accession>A0ABS5YQH0</accession>
<feature type="compositionally biased region" description="Polar residues" evidence="7">
    <location>
        <begin position="460"/>
        <end position="477"/>
    </location>
</feature>
<name>A0ABS5YQH0_9ACTN</name>
<dbReference type="PROSITE" id="PS50011">
    <property type="entry name" value="PROTEIN_KINASE_DOM"/>
    <property type="match status" value="1"/>
</dbReference>
<proteinExistence type="predicted"/>
<dbReference type="Pfam" id="PF00069">
    <property type="entry name" value="Pkinase"/>
    <property type="match status" value="1"/>
</dbReference>
<comment type="caution">
    <text evidence="9">The sequence shown here is derived from an EMBL/GenBank/DDBJ whole genome shotgun (WGS) entry which is preliminary data.</text>
</comment>
<keyword evidence="5 9" id="KW-0418">Kinase</keyword>
<dbReference type="PROSITE" id="PS00108">
    <property type="entry name" value="PROTEIN_KINASE_ST"/>
    <property type="match status" value="1"/>
</dbReference>
<protein>
    <recommendedName>
        <fullName evidence="1">non-specific serine/threonine protein kinase</fullName>
        <ecNumber evidence="1">2.7.11.1</ecNumber>
    </recommendedName>
</protein>
<keyword evidence="6" id="KW-0067">ATP-binding</keyword>
<evidence type="ECO:0000256" key="6">
    <source>
        <dbReference type="ARBA" id="ARBA00022840"/>
    </source>
</evidence>
<keyword evidence="3" id="KW-0808">Transferase</keyword>
<evidence type="ECO:0000313" key="10">
    <source>
        <dbReference type="Proteomes" id="UP001519654"/>
    </source>
</evidence>
<dbReference type="GO" id="GO:0016301">
    <property type="term" value="F:kinase activity"/>
    <property type="evidence" value="ECO:0007669"/>
    <property type="project" value="UniProtKB-KW"/>
</dbReference>
<dbReference type="PANTHER" id="PTHR43289">
    <property type="entry name" value="MITOGEN-ACTIVATED PROTEIN KINASE KINASE KINASE 20-RELATED"/>
    <property type="match status" value="1"/>
</dbReference>
<feature type="compositionally biased region" description="Low complexity" evidence="7">
    <location>
        <begin position="364"/>
        <end position="387"/>
    </location>
</feature>
<dbReference type="InterPro" id="IPR011009">
    <property type="entry name" value="Kinase-like_dom_sf"/>
</dbReference>
<evidence type="ECO:0000256" key="5">
    <source>
        <dbReference type="ARBA" id="ARBA00022777"/>
    </source>
</evidence>
<dbReference type="InterPro" id="IPR008271">
    <property type="entry name" value="Ser/Thr_kinase_AS"/>
</dbReference>
<feature type="compositionally biased region" description="Low complexity" evidence="7">
    <location>
        <begin position="317"/>
        <end position="327"/>
    </location>
</feature>
<reference evidence="9 10" key="1">
    <citation type="submission" date="2021-06" db="EMBL/GenBank/DDBJ databases">
        <title>Actinoplanes lichenicola sp. nov., and Actinoplanes ovalisporus sp. nov., isolated from lichen in Thailand.</title>
        <authorList>
            <person name="Saeng-In P."/>
            <person name="Kanchanasin P."/>
            <person name="Yuki M."/>
            <person name="Kudo T."/>
            <person name="Ohkuma M."/>
            <person name="Phongsopitanun W."/>
            <person name="Tanasupawat S."/>
        </authorList>
    </citation>
    <scope>NUCLEOTIDE SEQUENCE [LARGE SCALE GENOMIC DNA]</scope>
    <source>
        <strain evidence="9 10">NBRC 110975</strain>
    </source>
</reference>
<evidence type="ECO:0000256" key="7">
    <source>
        <dbReference type="SAM" id="MobiDB-lite"/>
    </source>
</evidence>
<evidence type="ECO:0000256" key="1">
    <source>
        <dbReference type="ARBA" id="ARBA00012513"/>
    </source>
</evidence>
<gene>
    <name evidence="9" type="ORF">KOI35_15805</name>
</gene>
<keyword evidence="2" id="KW-0723">Serine/threonine-protein kinase</keyword>
<dbReference type="InterPro" id="IPR000719">
    <property type="entry name" value="Prot_kinase_dom"/>
</dbReference>
<sequence>MLSPGAVLSERYRLTQRLAAGGMGEVWRGEDLMLHRPVAIKVMLPALRADREFVTRFRSEARMMAALRHPGIVQVYDYGETTDGDFLVMEFVEGVPLARRIEQAGRLSPAETMTIVAQVADALQVAHEAGIVHRDVKPANLLVRPGGAIVLVDFGVARNTTAAGLTGTNVVLGSANYMAPEQAEGKPIGPATDVYALGAVAYCCLTGRPPYVGDNPLQVMSQLVYGALPTLPPDVPQPVAALVLHALAKEPTQRFPSAAAMASAARSPGGRSQPPPTRPFQQAGGTGRAQAGGPPRPGQTSGRMPIPGGAPAGGYPSGAAGAPSGAYPPGGPQSGAYRPGGPQSGAYQPGNPQTSVYPGGPQSGRFPAGAAAQAGGFQAGRAQAGRPVSGAASVPQQGGSGSFGGGDFGGGGTSGRGAALAPPDSPKKRNVTVIAAAVAVVLALGGVGLAVAWPSLTGDSGDQSTGAAGPIATSSAPATEGPKKTKSPRPTKTTEAPVEEPTTEPTPTETSIKGQDPRKVCGDGFKLVDREDLQTNEGVLKGRVSLLFNEDTAESCVVTVRLTGDGKAAPMSALLQVEGQDGNRAAENSDSYVGPVIAKAEDACIHWGGSINKLTYETDRCP</sequence>
<feature type="region of interest" description="Disordered" evidence="7">
    <location>
        <begin position="460"/>
        <end position="519"/>
    </location>
</feature>
<dbReference type="SMART" id="SM00220">
    <property type="entry name" value="S_TKc"/>
    <property type="match status" value="1"/>
</dbReference>
<feature type="compositionally biased region" description="Low complexity" evidence="7">
    <location>
        <begin position="256"/>
        <end position="272"/>
    </location>
</feature>
<dbReference type="PANTHER" id="PTHR43289:SF6">
    <property type="entry name" value="SERINE_THREONINE-PROTEIN KINASE NEKL-3"/>
    <property type="match status" value="1"/>
</dbReference>
<dbReference type="Gene3D" id="3.30.200.20">
    <property type="entry name" value="Phosphorylase Kinase, domain 1"/>
    <property type="match status" value="1"/>
</dbReference>
<evidence type="ECO:0000259" key="8">
    <source>
        <dbReference type="PROSITE" id="PS50011"/>
    </source>
</evidence>
<organism evidence="9 10">
    <name type="scientific">Paractinoplanes bogorensis</name>
    <dbReference type="NCBI Taxonomy" id="1610840"/>
    <lineage>
        <taxon>Bacteria</taxon>
        <taxon>Bacillati</taxon>
        <taxon>Actinomycetota</taxon>
        <taxon>Actinomycetes</taxon>
        <taxon>Micromonosporales</taxon>
        <taxon>Micromonosporaceae</taxon>
        <taxon>Paractinoplanes</taxon>
    </lineage>
</organism>
<dbReference type="Proteomes" id="UP001519654">
    <property type="component" value="Unassembled WGS sequence"/>
</dbReference>
<feature type="domain" description="Protein kinase" evidence="8">
    <location>
        <begin position="12"/>
        <end position="281"/>
    </location>
</feature>
<dbReference type="SUPFAM" id="SSF56112">
    <property type="entry name" value="Protein kinase-like (PK-like)"/>
    <property type="match status" value="1"/>
</dbReference>
<dbReference type="EMBL" id="JAHKKG010000005">
    <property type="protein sequence ID" value="MBU2664968.1"/>
    <property type="molecule type" value="Genomic_DNA"/>
</dbReference>
<dbReference type="EC" id="2.7.11.1" evidence="1"/>
<keyword evidence="10" id="KW-1185">Reference proteome</keyword>
<dbReference type="CDD" id="cd14014">
    <property type="entry name" value="STKc_PknB_like"/>
    <property type="match status" value="1"/>
</dbReference>
<keyword evidence="4" id="KW-0547">Nucleotide-binding</keyword>
<feature type="compositionally biased region" description="Gly residues" evidence="7">
    <location>
        <begin position="398"/>
        <end position="415"/>
    </location>
</feature>